<dbReference type="STRING" id="1867952.MTBPR1_30015"/>
<evidence type="ECO:0000256" key="3">
    <source>
        <dbReference type="RuleBase" id="RU003694"/>
    </source>
</evidence>
<dbReference type="Pfam" id="PF00109">
    <property type="entry name" value="ketoacyl-synt"/>
    <property type="match status" value="1"/>
</dbReference>
<dbReference type="CDD" id="cd00834">
    <property type="entry name" value="KAS_I_II"/>
    <property type="match status" value="1"/>
</dbReference>
<gene>
    <name evidence="6" type="ORF">MTBPR1_30015</name>
</gene>
<feature type="coiled-coil region" evidence="4">
    <location>
        <begin position="69"/>
        <end position="96"/>
    </location>
</feature>
<keyword evidence="7" id="KW-1185">Reference proteome</keyword>
<dbReference type="SMART" id="SM00825">
    <property type="entry name" value="PKS_KS"/>
    <property type="match status" value="1"/>
</dbReference>
<evidence type="ECO:0000256" key="2">
    <source>
        <dbReference type="ARBA" id="ARBA00022679"/>
    </source>
</evidence>
<comment type="similarity">
    <text evidence="1 3">Belongs to the thiolase-like superfamily. Beta-ketoacyl-ACP synthases family.</text>
</comment>
<accession>A0A1C3RH96</accession>
<dbReference type="NCBIfam" id="NF006618">
    <property type="entry name" value="PRK09185.1"/>
    <property type="match status" value="1"/>
</dbReference>
<dbReference type="RefSeq" id="WP_069188737.1">
    <property type="nucleotide sequence ID" value="NZ_FLYE01000023.1"/>
</dbReference>
<dbReference type="EMBL" id="FLYE01000023">
    <property type="protein sequence ID" value="SCA56645.1"/>
    <property type="molecule type" value="Genomic_DNA"/>
</dbReference>
<dbReference type="PROSITE" id="PS00606">
    <property type="entry name" value="KS3_1"/>
    <property type="match status" value="1"/>
</dbReference>
<organism evidence="6 7">
    <name type="scientific">Candidatus Terasakiella magnetica</name>
    <dbReference type="NCBI Taxonomy" id="1867952"/>
    <lineage>
        <taxon>Bacteria</taxon>
        <taxon>Pseudomonadati</taxon>
        <taxon>Pseudomonadota</taxon>
        <taxon>Alphaproteobacteria</taxon>
        <taxon>Rhodospirillales</taxon>
        <taxon>Terasakiellaceae</taxon>
        <taxon>Terasakiella</taxon>
    </lineage>
</organism>
<dbReference type="InterPro" id="IPR014030">
    <property type="entry name" value="Ketoacyl_synth_N"/>
</dbReference>
<evidence type="ECO:0000256" key="4">
    <source>
        <dbReference type="SAM" id="Coils"/>
    </source>
</evidence>
<dbReference type="PROSITE" id="PS52004">
    <property type="entry name" value="KS3_2"/>
    <property type="match status" value="1"/>
</dbReference>
<dbReference type="GO" id="GO:0004315">
    <property type="term" value="F:3-oxoacyl-[acyl-carrier-protein] synthase activity"/>
    <property type="evidence" value="ECO:0007669"/>
    <property type="project" value="UniProtKB-EC"/>
</dbReference>
<dbReference type="PANTHER" id="PTHR11712:SF320">
    <property type="entry name" value="BETA-KETOACYL SYNTHASE"/>
    <property type="match status" value="1"/>
</dbReference>
<dbReference type="InterPro" id="IPR018201">
    <property type="entry name" value="Ketoacyl_synth_AS"/>
</dbReference>
<dbReference type="AlphaFoldDB" id="A0A1C3RH96"/>
<dbReference type="OrthoDB" id="9808669at2"/>
<dbReference type="GO" id="GO:0005829">
    <property type="term" value="C:cytosol"/>
    <property type="evidence" value="ECO:0007669"/>
    <property type="project" value="TreeGrafter"/>
</dbReference>
<feature type="domain" description="Ketosynthase family 3 (KS3)" evidence="5">
    <location>
        <begin position="1"/>
        <end position="383"/>
    </location>
</feature>
<dbReference type="Proteomes" id="UP000231658">
    <property type="component" value="Unassembled WGS sequence"/>
</dbReference>
<protein>
    <submittedName>
        <fullName evidence="6">Putative 3-oxoacyl-(Acyl-carrier-protein) synthase</fullName>
        <ecNumber evidence="6">2.3.1.41</ecNumber>
    </submittedName>
</protein>
<dbReference type="InterPro" id="IPR016039">
    <property type="entry name" value="Thiolase-like"/>
</dbReference>
<dbReference type="GO" id="GO:0006633">
    <property type="term" value="P:fatty acid biosynthetic process"/>
    <property type="evidence" value="ECO:0007669"/>
    <property type="project" value="InterPro"/>
</dbReference>
<name>A0A1C3RH96_9PROT</name>
<dbReference type="Pfam" id="PF02801">
    <property type="entry name" value="Ketoacyl-synt_C"/>
    <property type="match status" value="1"/>
</dbReference>
<evidence type="ECO:0000256" key="1">
    <source>
        <dbReference type="ARBA" id="ARBA00008467"/>
    </source>
</evidence>
<dbReference type="PANTHER" id="PTHR11712">
    <property type="entry name" value="POLYKETIDE SYNTHASE-RELATED"/>
    <property type="match status" value="1"/>
</dbReference>
<keyword evidence="2 3" id="KW-0808">Transferase</keyword>
<evidence type="ECO:0000259" key="5">
    <source>
        <dbReference type="PROSITE" id="PS52004"/>
    </source>
</evidence>
<evidence type="ECO:0000313" key="7">
    <source>
        <dbReference type="Proteomes" id="UP000231658"/>
    </source>
</evidence>
<dbReference type="InterPro" id="IPR020841">
    <property type="entry name" value="PKS_Beta-ketoAc_synthase_dom"/>
</dbReference>
<keyword evidence="6" id="KW-0012">Acyltransferase</keyword>
<dbReference type="InterPro" id="IPR000794">
    <property type="entry name" value="Beta-ketoacyl_synthase"/>
</dbReference>
<reference evidence="6 7" key="1">
    <citation type="submission" date="2016-07" db="EMBL/GenBank/DDBJ databases">
        <authorList>
            <person name="Lefevre C.T."/>
        </authorList>
    </citation>
    <scope>NUCLEOTIDE SEQUENCE [LARGE SCALE GENOMIC DNA]</scope>
    <source>
        <strain evidence="6">PR1</strain>
    </source>
</reference>
<evidence type="ECO:0000313" key="6">
    <source>
        <dbReference type="EMBL" id="SCA56645.1"/>
    </source>
</evidence>
<keyword evidence="4" id="KW-0175">Coiled coil</keyword>
<sequence length="387" mass="40954">MTLYLNVLGIVNPLGCGKDQVAENLFAGSQDGLIQNDTYIPDQSVYVGTVDTDLPVIPEKHSLHKSRNNQLAMMALQEIEADIQNLISEYGNERIAVVVGTSTSGIGSNEPAIAEKVINGTFPPDYDYQRQATSDLSQFIQNYLDISGPAMTVSTACTSGAKAVASAARWIEAGICDAAIVGGVDSLCGLTLNGFNALDSLSKGKCLPFSDNRDGINIGEGAALFVLSRQPGLVEFCGYGETSDAYHISAPSPEGLGAIKAMKLAKGDHEVAYINLHGTATQLNDAMEAKAVNELLGDHVPCSSTKSLTGHMLGAAGANELGFLWLSLIHQKLPPHIWDGKSDDALAQLKFVKPDDKLETDNKVLLSNSFAFGGNNICLAVKKASPL</sequence>
<dbReference type="SUPFAM" id="SSF53901">
    <property type="entry name" value="Thiolase-like"/>
    <property type="match status" value="1"/>
</dbReference>
<dbReference type="InterPro" id="IPR014031">
    <property type="entry name" value="Ketoacyl_synth_C"/>
</dbReference>
<dbReference type="Gene3D" id="3.40.47.10">
    <property type="match status" value="2"/>
</dbReference>
<dbReference type="EC" id="2.3.1.41" evidence="6"/>
<proteinExistence type="inferred from homology"/>